<accession>A0A5N7MNK5</accession>
<dbReference type="InterPro" id="IPR036388">
    <property type="entry name" value="WH-like_DNA-bd_sf"/>
</dbReference>
<dbReference type="Pfam" id="PF13592">
    <property type="entry name" value="HTH_33"/>
    <property type="match status" value="1"/>
</dbReference>
<feature type="domain" description="Winged helix-turn helix" evidence="2">
    <location>
        <begin position="99"/>
        <end position="155"/>
    </location>
</feature>
<comment type="caution">
    <text evidence="3">The sequence shown here is derived from an EMBL/GenBank/DDBJ whole genome shotgun (WGS) entry which is preliminary data.</text>
</comment>
<evidence type="ECO:0000313" key="4">
    <source>
        <dbReference type="Proteomes" id="UP000403266"/>
    </source>
</evidence>
<dbReference type="Gene3D" id="3.30.420.10">
    <property type="entry name" value="Ribonuclease H-like superfamily/Ribonuclease H"/>
    <property type="match status" value="1"/>
</dbReference>
<dbReference type="InterPro" id="IPR009057">
    <property type="entry name" value="Homeodomain-like_sf"/>
</dbReference>
<dbReference type="Pfam" id="PF13358">
    <property type="entry name" value="DDE_3"/>
    <property type="match status" value="1"/>
</dbReference>
<evidence type="ECO:0000259" key="2">
    <source>
        <dbReference type="Pfam" id="PF13592"/>
    </source>
</evidence>
<keyword evidence="4" id="KW-1185">Reference proteome</keyword>
<dbReference type="InterPro" id="IPR047655">
    <property type="entry name" value="Transpos_IS630-like"/>
</dbReference>
<dbReference type="InterPro" id="IPR038717">
    <property type="entry name" value="Tc1-like_DDE_dom"/>
</dbReference>
<dbReference type="EMBL" id="VOSK01000159">
    <property type="protein sequence ID" value="MPR28621.1"/>
    <property type="molecule type" value="Genomic_DNA"/>
</dbReference>
<protein>
    <submittedName>
        <fullName evidence="3">IS630 family transposase</fullName>
    </submittedName>
</protein>
<dbReference type="Gene3D" id="1.10.10.10">
    <property type="entry name" value="Winged helix-like DNA-binding domain superfamily/Winged helix DNA-binding domain"/>
    <property type="match status" value="1"/>
</dbReference>
<dbReference type="AlphaFoldDB" id="A0A5N7MNK5"/>
<dbReference type="PANTHER" id="PTHR46564">
    <property type="entry name" value="TRANSPOSASE"/>
    <property type="match status" value="1"/>
</dbReference>
<dbReference type="OrthoDB" id="7238295at2"/>
<gene>
    <name evidence="3" type="ORF">FS320_26625</name>
</gene>
<dbReference type="PANTHER" id="PTHR46564:SF1">
    <property type="entry name" value="TRANSPOSASE"/>
    <property type="match status" value="1"/>
</dbReference>
<evidence type="ECO:0000313" key="3">
    <source>
        <dbReference type="EMBL" id="MPR28621.1"/>
    </source>
</evidence>
<name>A0A5N7MNK5_9HYPH</name>
<reference evidence="3 4" key="1">
    <citation type="journal article" date="2019" name="Syst. Appl. Microbiol.">
        <title>Microvirga tunisiensis sp. nov., a root nodule symbiotic bacterium isolated from Lupinus micranthus and L. luteus grown in Northern Tunisia.</title>
        <authorList>
            <person name="Msaddak A."/>
            <person name="Rejili M."/>
            <person name="Duran D."/>
            <person name="Mars M."/>
            <person name="Palacios J.M."/>
            <person name="Ruiz-Argueso T."/>
            <person name="Rey L."/>
            <person name="Imperial J."/>
        </authorList>
    </citation>
    <scope>NUCLEOTIDE SEQUENCE [LARGE SCALE GENOMIC DNA]</scope>
    <source>
        <strain evidence="3 4">Lmie10</strain>
    </source>
</reference>
<sequence length="344" mass="39285">MKHVDMRKLPAAAQEERRRQVIGLRQRGLTYGAIAKQVGLSPTGVFDICKRFAAEGAKGLVSKPRGRKPDEQRLLNAAQEAAVRWLICRHTPDELDLPFALWSRAAVRELIRQRCGVVLAIRTVGKYLARWGFTAQKPLRRAYEQNPAAVRRWLRREYPAIVAAARRARGTIFWGDETGLRSDDVRGRGYAPRGRTPVVRVCHRRAGLSLISAVSNRGALRWMVLDGAVNAAALIRFLQRLIRDIRRKVFLILDRLQVHRAGQIRDWLATHRTKIEVFYLPAYSPELNPDEGLNADLKQAVTRKAPVRSKQQLKRATVSHMRRLSKLPARVRSYFHHKPVRYAA</sequence>
<dbReference type="InterPro" id="IPR036397">
    <property type="entry name" value="RNaseH_sf"/>
</dbReference>
<dbReference type="Pfam" id="PF13551">
    <property type="entry name" value="HTH_29"/>
    <property type="match status" value="1"/>
</dbReference>
<organism evidence="3 4">
    <name type="scientific">Microvirga tunisiensis</name>
    <dbReference type="NCBI Taxonomy" id="2108360"/>
    <lineage>
        <taxon>Bacteria</taxon>
        <taxon>Pseudomonadati</taxon>
        <taxon>Pseudomonadota</taxon>
        <taxon>Alphaproteobacteria</taxon>
        <taxon>Hyphomicrobiales</taxon>
        <taxon>Methylobacteriaceae</taxon>
        <taxon>Microvirga</taxon>
    </lineage>
</organism>
<dbReference type="GO" id="GO:0003676">
    <property type="term" value="F:nucleic acid binding"/>
    <property type="evidence" value="ECO:0007669"/>
    <property type="project" value="InterPro"/>
</dbReference>
<dbReference type="InterPro" id="IPR025959">
    <property type="entry name" value="Winged_HTH_dom"/>
</dbReference>
<dbReference type="NCBIfam" id="NF033545">
    <property type="entry name" value="transpos_IS630"/>
    <property type="match status" value="1"/>
</dbReference>
<feature type="domain" description="Tc1-like transposase DDE" evidence="1">
    <location>
        <begin position="172"/>
        <end position="314"/>
    </location>
</feature>
<dbReference type="SUPFAM" id="SSF46689">
    <property type="entry name" value="Homeodomain-like"/>
    <property type="match status" value="1"/>
</dbReference>
<proteinExistence type="predicted"/>
<dbReference type="Proteomes" id="UP000403266">
    <property type="component" value="Unassembled WGS sequence"/>
</dbReference>
<dbReference type="RefSeq" id="WP_152715052.1">
    <property type="nucleotide sequence ID" value="NZ_VOSJ01000256.1"/>
</dbReference>
<evidence type="ECO:0000259" key="1">
    <source>
        <dbReference type="Pfam" id="PF13358"/>
    </source>
</evidence>